<sequence length="168" mass="19014">MIAKALDAGLGLCERVFLVAANGLLLLMLAINLANILSRLLFDLGIIWVFPWTEVLFVWMIFLGFFVIYRRGQDISLDILVRQFGPRVRAMLRILVGCIVIGLLLLILYQAPILVPRQVGRIDLVGIQRYWLSVPFFISCALIVLQFVLDIIVSTRTLATEARPVEEM</sequence>
<comment type="function">
    <text evidence="9">Part of the tripartite ATP-independent periplasmic (TRAP) transport system.</text>
</comment>
<proteinExistence type="inferred from homology"/>
<evidence type="ECO:0000256" key="1">
    <source>
        <dbReference type="ARBA" id="ARBA00004429"/>
    </source>
</evidence>
<evidence type="ECO:0000256" key="7">
    <source>
        <dbReference type="ARBA" id="ARBA00023136"/>
    </source>
</evidence>
<dbReference type="EMBL" id="JBHLXD010000019">
    <property type="protein sequence ID" value="MFC0209255.1"/>
    <property type="molecule type" value="Genomic_DNA"/>
</dbReference>
<keyword evidence="12" id="KW-1185">Reference proteome</keyword>
<organism evidence="11 12">
    <name type="scientific">Chelativorans intermedius</name>
    <dbReference type="NCBI Taxonomy" id="515947"/>
    <lineage>
        <taxon>Bacteria</taxon>
        <taxon>Pseudomonadati</taxon>
        <taxon>Pseudomonadota</taxon>
        <taxon>Alphaproteobacteria</taxon>
        <taxon>Hyphomicrobiales</taxon>
        <taxon>Phyllobacteriaceae</taxon>
        <taxon>Chelativorans</taxon>
    </lineage>
</organism>
<evidence type="ECO:0000256" key="9">
    <source>
        <dbReference type="RuleBase" id="RU369079"/>
    </source>
</evidence>
<evidence type="ECO:0000313" key="11">
    <source>
        <dbReference type="EMBL" id="MFC0209255.1"/>
    </source>
</evidence>
<keyword evidence="5 9" id="KW-0812">Transmembrane</keyword>
<evidence type="ECO:0000256" key="5">
    <source>
        <dbReference type="ARBA" id="ARBA00022692"/>
    </source>
</evidence>
<feature type="transmembrane region" description="Helical" evidence="9">
    <location>
        <begin position="90"/>
        <end position="110"/>
    </location>
</feature>
<evidence type="ECO:0000256" key="2">
    <source>
        <dbReference type="ARBA" id="ARBA00022448"/>
    </source>
</evidence>
<dbReference type="InterPro" id="IPR007387">
    <property type="entry name" value="TRAP_DctQ"/>
</dbReference>
<dbReference type="PANTHER" id="PTHR35011:SF10">
    <property type="entry name" value="TRAP TRANSPORTER SMALL PERMEASE PROTEIN"/>
    <property type="match status" value="1"/>
</dbReference>
<evidence type="ECO:0000256" key="3">
    <source>
        <dbReference type="ARBA" id="ARBA00022475"/>
    </source>
</evidence>
<feature type="transmembrane region" description="Helical" evidence="9">
    <location>
        <begin position="46"/>
        <end position="69"/>
    </location>
</feature>
<feature type="domain" description="Tripartite ATP-independent periplasmic transporters DctQ component" evidence="10">
    <location>
        <begin position="28"/>
        <end position="154"/>
    </location>
</feature>
<feature type="transmembrane region" description="Helical" evidence="9">
    <location>
        <begin position="130"/>
        <end position="153"/>
    </location>
</feature>
<dbReference type="Pfam" id="PF04290">
    <property type="entry name" value="DctQ"/>
    <property type="match status" value="1"/>
</dbReference>
<dbReference type="Proteomes" id="UP001589755">
    <property type="component" value="Unassembled WGS sequence"/>
</dbReference>
<keyword evidence="3" id="KW-1003">Cell membrane</keyword>
<reference evidence="11 12" key="1">
    <citation type="submission" date="2024-09" db="EMBL/GenBank/DDBJ databases">
        <authorList>
            <person name="Sun Q."/>
            <person name="Mori K."/>
        </authorList>
    </citation>
    <scope>NUCLEOTIDE SEQUENCE [LARGE SCALE GENOMIC DNA]</scope>
    <source>
        <strain evidence="11 12">CCM 8543</strain>
    </source>
</reference>
<comment type="similarity">
    <text evidence="8 9">Belongs to the TRAP transporter small permease family.</text>
</comment>
<keyword evidence="2 9" id="KW-0813">Transport</keyword>
<comment type="subunit">
    <text evidence="9">The complex comprises the extracytoplasmic solute receptor protein and the two transmembrane proteins.</text>
</comment>
<accession>A0ABV6D9F7</accession>
<dbReference type="InterPro" id="IPR055348">
    <property type="entry name" value="DctQ"/>
</dbReference>
<comment type="subcellular location">
    <subcellularLocation>
        <location evidence="1 9">Cell inner membrane</location>
        <topology evidence="1 9">Multi-pass membrane protein</topology>
    </subcellularLocation>
</comment>
<comment type="caution">
    <text evidence="11">The sequence shown here is derived from an EMBL/GenBank/DDBJ whole genome shotgun (WGS) entry which is preliminary data.</text>
</comment>
<evidence type="ECO:0000259" key="10">
    <source>
        <dbReference type="Pfam" id="PF04290"/>
    </source>
</evidence>
<gene>
    <name evidence="11" type="ORF">ACFFJ2_12690</name>
</gene>
<keyword evidence="4 9" id="KW-0997">Cell inner membrane</keyword>
<protein>
    <recommendedName>
        <fullName evidence="9">TRAP transporter small permease protein</fullName>
    </recommendedName>
</protein>
<keyword evidence="7 9" id="KW-0472">Membrane</keyword>
<evidence type="ECO:0000256" key="8">
    <source>
        <dbReference type="ARBA" id="ARBA00038436"/>
    </source>
</evidence>
<feature type="transmembrane region" description="Helical" evidence="9">
    <location>
        <begin position="12"/>
        <end position="34"/>
    </location>
</feature>
<evidence type="ECO:0000256" key="4">
    <source>
        <dbReference type="ARBA" id="ARBA00022519"/>
    </source>
</evidence>
<dbReference type="RefSeq" id="WP_261522246.1">
    <property type="nucleotide sequence ID" value="NZ_JAODNW010000023.1"/>
</dbReference>
<evidence type="ECO:0000256" key="6">
    <source>
        <dbReference type="ARBA" id="ARBA00022989"/>
    </source>
</evidence>
<keyword evidence="6 9" id="KW-1133">Transmembrane helix</keyword>
<dbReference type="PANTHER" id="PTHR35011">
    <property type="entry name" value="2,3-DIKETO-L-GULONATE TRAP TRANSPORTER SMALL PERMEASE PROTEIN YIAM"/>
    <property type="match status" value="1"/>
</dbReference>
<evidence type="ECO:0000313" key="12">
    <source>
        <dbReference type="Proteomes" id="UP001589755"/>
    </source>
</evidence>
<name>A0ABV6D9F7_9HYPH</name>